<accession>A0A7K1L1G8</accession>
<reference evidence="2 3" key="1">
    <citation type="submission" date="2019-11" db="EMBL/GenBank/DDBJ databases">
        <authorList>
            <person name="Cao P."/>
        </authorList>
    </citation>
    <scope>NUCLEOTIDE SEQUENCE [LARGE SCALE GENOMIC DNA]</scope>
    <source>
        <strain evidence="2 3">NEAU-AAG5</strain>
    </source>
</reference>
<name>A0A7K1L1G8_9ACTN</name>
<sequence length="70" mass="7658">MNASDLQDLRWRTSSYSSGQGGACVEVAPHGPMVAVRDSKNTSGPKLIFDASAWQVFAQRVKVNEYDLRG</sequence>
<evidence type="ECO:0000259" key="1">
    <source>
        <dbReference type="Pfam" id="PF04149"/>
    </source>
</evidence>
<dbReference type="Proteomes" id="UP000432015">
    <property type="component" value="Unassembled WGS sequence"/>
</dbReference>
<gene>
    <name evidence="2" type="ORF">GNZ18_17015</name>
</gene>
<dbReference type="AlphaFoldDB" id="A0A7K1L1G8"/>
<comment type="caution">
    <text evidence="2">The sequence shown here is derived from an EMBL/GenBank/DDBJ whole genome shotgun (WGS) entry which is preliminary data.</text>
</comment>
<protein>
    <submittedName>
        <fullName evidence="2">DUF397 domain-containing protein</fullName>
    </submittedName>
</protein>
<dbReference type="RefSeq" id="WP_312874575.1">
    <property type="nucleotide sequence ID" value="NZ_WOFH01000005.1"/>
</dbReference>
<proteinExistence type="predicted"/>
<dbReference type="EMBL" id="WOFH01000005">
    <property type="protein sequence ID" value="MUN38294.1"/>
    <property type="molecule type" value="Genomic_DNA"/>
</dbReference>
<keyword evidence="3" id="KW-1185">Reference proteome</keyword>
<evidence type="ECO:0000313" key="3">
    <source>
        <dbReference type="Proteomes" id="UP000432015"/>
    </source>
</evidence>
<dbReference type="InterPro" id="IPR007278">
    <property type="entry name" value="DUF397"/>
</dbReference>
<evidence type="ECO:0000313" key="2">
    <source>
        <dbReference type="EMBL" id="MUN38294.1"/>
    </source>
</evidence>
<dbReference type="Pfam" id="PF04149">
    <property type="entry name" value="DUF397"/>
    <property type="match status" value="1"/>
</dbReference>
<feature type="domain" description="DUF397" evidence="1">
    <location>
        <begin position="9"/>
        <end position="62"/>
    </location>
</feature>
<organism evidence="2 3">
    <name type="scientific">Actinomadura litoris</name>
    <dbReference type="NCBI Taxonomy" id="2678616"/>
    <lineage>
        <taxon>Bacteria</taxon>
        <taxon>Bacillati</taxon>
        <taxon>Actinomycetota</taxon>
        <taxon>Actinomycetes</taxon>
        <taxon>Streptosporangiales</taxon>
        <taxon>Thermomonosporaceae</taxon>
        <taxon>Actinomadura</taxon>
    </lineage>
</organism>